<dbReference type="EMBL" id="CAJPIN010004078">
    <property type="protein sequence ID" value="CAG2056593.1"/>
    <property type="molecule type" value="Genomic_DNA"/>
</dbReference>
<comment type="caution">
    <text evidence="1">The sequence shown here is derived from an EMBL/GenBank/DDBJ whole genome shotgun (WGS) entry which is preliminary data.</text>
</comment>
<sequence length="50" mass="5672">MGKYEGRRNVIGLVVRKGLQLEVVRTNDRILKMGITDRGIKVKVIQVYAS</sequence>
<proteinExistence type="predicted"/>
<evidence type="ECO:0008006" key="3">
    <source>
        <dbReference type="Google" id="ProtNLM"/>
    </source>
</evidence>
<name>A0ABN7NL57_TIMPD</name>
<keyword evidence="2" id="KW-1185">Reference proteome</keyword>
<dbReference type="Proteomes" id="UP001153148">
    <property type="component" value="Unassembled WGS sequence"/>
</dbReference>
<gene>
    <name evidence="1" type="ORF">TPAB3V08_LOCUS3582</name>
</gene>
<organism evidence="1 2">
    <name type="scientific">Timema podura</name>
    <name type="common">Walking stick</name>
    <dbReference type="NCBI Taxonomy" id="61482"/>
    <lineage>
        <taxon>Eukaryota</taxon>
        <taxon>Metazoa</taxon>
        <taxon>Ecdysozoa</taxon>
        <taxon>Arthropoda</taxon>
        <taxon>Hexapoda</taxon>
        <taxon>Insecta</taxon>
        <taxon>Pterygota</taxon>
        <taxon>Neoptera</taxon>
        <taxon>Polyneoptera</taxon>
        <taxon>Phasmatodea</taxon>
        <taxon>Timematodea</taxon>
        <taxon>Timematoidea</taxon>
        <taxon>Timematidae</taxon>
        <taxon>Timema</taxon>
    </lineage>
</organism>
<evidence type="ECO:0000313" key="1">
    <source>
        <dbReference type="EMBL" id="CAG2056593.1"/>
    </source>
</evidence>
<protein>
    <recommendedName>
        <fullName evidence="3">Translational initiation factor 1</fullName>
    </recommendedName>
</protein>
<accession>A0ABN7NL57</accession>
<feature type="non-terminal residue" evidence="1">
    <location>
        <position position="50"/>
    </location>
</feature>
<reference evidence="1" key="1">
    <citation type="submission" date="2021-03" db="EMBL/GenBank/DDBJ databases">
        <authorList>
            <person name="Tran Van P."/>
        </authorList>
    </citation>
    <scope>NUCLEOTIDE SEQUENCE</scope>
</reference>
<evidence type="ECO:0000313" key="2">
    <source>
        <dbReference type="Proteomes" id="UP001153148"/>
    </source>
</evidence>